<protein>
    <submittedName>
        <fullName evidence="1">Uncharacterized protein</fullName>
    </submittedName>
</protein>
<sequence>MNEDMLKRLALLSALKNGEDASDEETDAEYELCIMSVQEAATLIDMKGGTGSAAFSRQVAAHVLEPENHVYGNADDYHNLVARFLQFGDYYTALQICSFALKRFPFSVDLLANAIQAAGQAGLFEVGEAYINQAKKIDMKYWNWRLFLFVIVYYQSLLNSCDPDAIGQVYERAVKISKDYQYYLPMDERGYNKEAELLLFANERVKAKQALSRAIFDKIQIDGESVNLIAAQCCVTMLDDILDDSEEYDLIIKVARKGIKNTAQEQPSSRIGYFVYRSALAKDALVVKEEYQNRAKIEEALTEYQCAYDLNQSMSYAKTISERYAILCQNAKSPIVDMPLKKRPLVLTETVKGN</sequence>
<gene>
    <name evidence="1" type="ORF">SDC9_121153</name>
</gene>
<proteinExistence type="predicted"/>
<comment type="caution">
    <text evidence="1">The sequence shown here is derived from an EMBL/GenBank/DDBJ whole genome shotgun (WGS) entry which is preliminary data.</text>
</comment>
<dbReference type="SUPFAM" id="SSF48452">
    <property type="entry name" value="TPR-like"/>
    <property type="match status" value="1"/>
</dbReference>
<dbReference type="AlphaFoldDB" id="A0A645CB93"/>
<dbReference type="EMBL" id="VSSQ01025791">
    <property type="protein sequence ID" value="MPM74168.1"/>
    <property type="molecule type" value="Genomic_DNA"/>
</dbReference>
<organism evidence="1">
    <name type="scientific">bioreactor metagenome</name>
    <dbReference type="NCBI Taxonomy" id="1076179"/>
    <lineage>
        <taxon>unclassified sequences</taxon>
        <taxon>metagenomes</taxon>
        <taxon>ecological metagenomes</taxon>
    </lineage>
</organism>
<evidence type="ECO:0000313" key="1">
    <source>
        <dbReference type="EMBL" id="MPM74168.1"/>
    </source>
</evidence>
<name>A0A645CB93_9ZZZZ</name>
<accession>A0A645CB93</accession>
<dbReference type="InterPro" id="IPR011990">
    <property type="entry name" value="TPR-like_helical_dom_sf"/>
</dbReference>
<reference evidence="1" key="1">
    <citation type="submission" date="2019-08" db="EMBL/GenBank/DDBJ databases">
        <authorList>
            <person name="Kucharzyk K."/>
            <person name="Murdoch R.W."/>
            <person name="Higgins S."/>
            <person name="Loffler F."/>
        </authorList>
    </citation>
    <scope>NUCLEOTIDE SEQUENCE</scope>
</reference>
<dbReference type="Gene3D" id="1.25.40.10">
    <property type="entry name" value="Tetratricopeptide repeat domain"/>
    <property type="match status" value="1"/>
</dbReference>